<dbReference type="NCBIfam" id="TIGR00711">
    <property type="entry name" value="efflux_EmrB"/>
    <property type="match status" value="1"/>
</dbReference>
<feature type="transmembrane region" description="Helical" evidence="8">
    <location>
        <begin position="397"/>
        <end position="416"/>
    </location>
</feature>
<feature type="transmembrane region" description="Helical" evidence="8">
    <location>
        <begin position="130"/>
        <end position="152"/>
    </location>
</feature>
<dbReference type="EMBL" id="MWQN01000001">
    <property type="protein sequence ID" value="OPC82004.1"/>
    <property type="molecule type" value="Genomic_DNA"/>
</dbReference>
<dbReference type="PANTHER" id="PTHR42718:SF49">
    <property type="entry name" value="EXPORT PROTEIN"/>
    <property type="match status" value="1"/>
</dbReference>
<dbReference type="RefSeq" id="WP_078976278.1">
    <property type="nucleotide sequence ID" value="NZ_MWQN01000001.1"/>
</dbReference>
<reference evidence="10 11" key="1">
    <citation type="submission" date="2017-03" db="EMBL/GenBank/DDBJ databases">
        <title>Draft genome sequence of Streptomyces scabrisporus NF3, endophyte isolated from Amphipterygium adstringens.</title>
        <authorList>
            <person name="Vazquez M."/>
            <person name="Ceapa C.D."/>
            <person name="Rodriguez Luna D."/>
            <person name="Sanchez Esquivel S."/>
        </authorList>
    </citation>
    <scope>NUCLEOTIDE SEQUENCE [LARGE SCALE GENOMIC DNA]</scope>
    <source>
        <strain evidence="10 11">NF3</strain>
    </source>
</reference>
<feature type="transmembrane region" description="Helical" evidence="8">
    <location>
        <begin position="260"/>
        <end position="284"/>
    </location>
</feature>
<dbReference type="InterPro" id="IPR011701">
    <property type="entry name" value="MFS"/>
</dbReference>
<comment type="subcellular location">
    <subcellularLocation>
        <location evidence="1">Cell membrane</location>
        <topology evidence="1">Multi-pass membrane protein</topology>
    </subcellularLocation>
</comment>
<sequence length="509" mass="51332">MRKWLPLITVCLGTFMLLIDVTIVNVALPDMVGDLDASFGALQWVVDAYALALAALVLGAGSIADRFGHRRIYVGGLALFALSSLACGLAPGTGVLIGARAVQGGGAAAMFATTFALLNSAYAGRDRGSAYGVWGAVAGASAAVGPILGGLLTQGVSWRWIFFVNLPVSAVAIVLCLRVLAPVRPTVAGRLDFAGMVGFTVAAAAATYALIRANEDGWSDAGVRWLLVVSVVALAGFTVIEVRFGQPLFDLALLRNRTFVGVLLAGFLLTFAAFAGFSYTSIWLQTVRGMSPIGAGLTGLPMSIVAFVVSAVFGRVLHGRRPDLVIGGGLLAVGAGGLLTAALLHGSAGWPALVPGFALVGVGVGMATPILGSVSMSSVPATRGGMAAGAVNTTRQLGFAFGIAVLGSVFTARARADLSGRGLADPAGAAHTIAGGRTDALVHAAAPEHRTLVDGAAHSAAVAGVQATYLVAGLVGVVAAVLVTILMRPGPKPRATPREATPLAAPAAN</sequence>
<feature type="domain" description="Major facilitator superfamily (MFS) profile" evidence="9">
    <location>
        <begin position="6"/>
        <end position="491"/>
    </location>
</feature>
<feature type="transmembrane region" description="Helical" evidence="8">
    <location>
        <begin position="296"/>
        <end position="317"/>
    </location>
</feature>
<feature type="transmembrane region" description="Helical" evidence="8">
    <location>
        <begin position="7"/>
        <end position="28"/>
    </location>
</feature>
<dbReference type="Pfam" id="PF07690">
    <property type="entry name" value="MFS_1"/>
    <property type="match status" value="1"/>
</dbReference>
<dbReference type="OrthoDB" id="9781469at2"/>
<keyword evidence="6 8" id="KW-0472">Membrane</keyword>
<keyword evidence="7" id="KW-0046">Antibiotic resistance</keyword>
<feature type="transmembrane region" description="Helical" evidence="8">
    <location>
        <begin position="40"/>
        <end position="60"/>
    </location>
</feature>
<comment type="caution">
    <text evidence="10">The sequence shown here is derived from an EMBL/GenBank/DDBJ whole genome shotgun (WGS) entry which is preliminary data.</text>
</comment>
<dbReference type="PRINTS" id="PR01036">
    <property type="entry name" value="TCRTETB"/>
</dbReference>
<feature type="transmembrane region" description="Helical" evidence="8">
    <location>
        <begin position="324"/>
        <end position="344"/>
    </location>
</feature>
<keyword evidence="11" id="KW-1185">Reference proteome</keyword>
<feature type="transmembrane region" description="Helical" evidence="8">
    <location>
        <begin position="193"/>
        <end position="211"/>
    </location>
</feature>
<dbReference type="STRING" id="159449.B4N89_14605"/>
<dbReference type="PROSITE" id="PS50850">
    <property type="entry name" value="MFS"/>
    <property type="match status" value="1"/>
</dbReference>
<protein>
    <submittedName>
        <fullName evidence="10">MFS transporter</fullName>
    </submittedName>
</protein>
<keyword evidence="4 8" id="KW-0812">Transmembrane</keyword>
<dbReference type="CDD" id="cd17321">
    <property type="entry name" value="MFS_MMR_MDR_like"/>
    <property type="match status" value="1"/>
</dbReference>
<keyword evidence="2" id="KW-0813">Transport</keyword>
<keyword evidence="5 8" id="KW-1133">Transmembrane helix</keyword>
<evidence type="ECO:0000313" key="11">
    <source>
        <dbReference type="Proteomes" id="UP000190037"/>
    </source>
</evidence>
<feature type="transmembrane region" description="Helical" evidence="8">
    <location>
        <begin position="223"/>
        <end position="240"/>
    </location>
</feature>
<feature type="transmembrane region" description="Helical" evidence="8">
    <location>
        <begin position="467"/>
        <end position="487"/>
    </location>
</feature>
<feature type="transmembrane region" description="Helical" evidence="8">
    <location>
        <begin position="72"/>
        <end position="91"/>
    </location>
</feature>
<accession>A0A1T3NZ16</accession>
<feature type="transmembrane region" description="Helical" evidence="8">
    <location>
        <begin position="97"/>
        <end position="118"/>
    </location>
</feature>
<evidence type="ECO:0000313" key="10">
    <source>
        <dbReference type="EMBL" id="OPC82004.1"/>
    </source>
</evidence>
<evidence type="ECO:0000256" key="4">
    <source>
        <dbReference type="ARBA" id="ARBA00022692"/>
    </source>
</evidence>
<dbReference type="SUPFAM" id="SSF103473">
    <property type="entry name" value="MFS general substrate transporter"/>
    <property type="match status" value="1"/>
</dbReference>
<evidence type="ECO:0000259" key="9">
    <source>
        <dbReference type="PROSITE" id="PS50850"/>
    </source>
</evidence>
<keyword evidence="3" id="KW-1003">Cell membrane</keyword>
<dbReference type="GO" id="GO:0005886">
    <property type="term" value="C:plasma membrane"/>
    <property type="evidence" value="ECO:0007669"/>
    <property type="project" value="UniProtKB-SubCell"/>
</dbReference>
<name>A0A1T3NZ16_9ACTN</name>
<evidence type="ECO:0000256" key="5">
    <source>
        <dbReference type="ARBA" id="ARBA00022989"/>
    </source>
</evidence>
<dbReference type="GO" id="GO:0046677">
    <property type="term" value="P:response to antibiotic"/>
    <property type="evidence" value="ECO:0007669"/>
    <property type="project" value="UniProtKB-KW"/>
</dbReference>
<evidence type="ECO:0000256" key="6">
    <source>
        <dbReference type="ARBA" id="ARBA00023136"/>
    </source>
</evidence>
<evidence type="ECO:0000256" key="3">
    <source>
        <dbReference type="ARBA" id="ARBA00022475"/>
    </source>
</evidence>
<evidence type="ECO:0000256" key="8">
    <source>
        <dbReference type="SAM" id="Phobius"/>
    </source>
</evidence>
<evidence type="ECO:0000256" key="2">
    <source>
        <dbReference type="ARBA" id="ARBA00022448"/>
    </source>
</evidence>
<proteinExistence type="predicted"/>
<evidence type="ECO:0000256" key="7">
    <source>
        <dbReference type="ARBA" id="ARBA00023251"/>
    </source>
</evidence>
<dbReference type="Gene3D" id="1.20.1720.10">
    <property type="entry name" value="Multidrug resistance protein D"/>
    <property type="match status" value="1"/>
</dbReference>
<dbReference type="InterPro" id="IPR004638">
    <property type="entry name" value="EmrB-like"/>
</dbReference>
<feature type="transmembrane region" description="Helical" evidence="8">
    <location>
        <begin position="158"/>
        <end position="181"/>
    </location>
</feature>
<feature type="transmembrane region" description="Helical" evidence="8">
    <location>
        <begin position="356"/>
        <end position="376"/>
    </location>
</feature>
<dbReference type="InterPro" id="IPR036259">
    <property type="entry name" value="MFS_trans_sf"/>
</dbReference>
<gene>
    <name evidence="10" type="ORF">B4N89_14605</name>
</gene>
<dbReference type="PANTHER" id="PTHR42718">
    <property type="entry name" value="MAJOR FACILITATOR SUPERFAMILY MULTIDRUG TRANSPORTER MFSC"/>
    <property type="match status" value="1"/>
</dbReference>
<dbReference type="Proteomes" id="UP000190037">
    <property type="component" value="Unassembled WGS sequence"/>
</dbReference>
<evidence type="ECO:0000256" key="1">
    <source>
        <dbReference type="ARBA" id="ARBA00004651"/>
    </source>
</evidence>
<dbReference type="AlphaFoldDB" id="A0A1T3NZ16"/>
<organism evidence="10 11">
    <name type="scientific">Embleya scabrispora</name>
    <dbReference type="NCBI Taxonomy" id="159449"/>
    <lineage>
        <taxon>Bacteria</taxon>
        <taxon>Bacillati</taxon>
        <taxon>Actinomycetota</taxon>
        <taxon>Actinomycetes</taxon>
        <taxon>Kitasatosporales</taxon>
        <taxon>Streptomycetaceae</taxon>
        <taxon>Embleya</taxon>
    </lineage>
</organism>
<dbReference type="Gene3D" id="1.20.1250.20">
    <property type="entry name" value="MFS general substrate transporter like domains"/>
    <property type="match status" value="1"/>
</dbReference>
<dbReference type="InterPro" id="IPR020846">
    <property type="entry name" value="MFS_dom"/>
</dbReference>
<dbReference type="GO" id="GO:0022857">
    <property type="term" value="F:transmembrane transporter activity"/>
    <property type="evidence" value="ECO:0007669"/>
    <property type="project" value="InterPro"/>
</dbReference>